<proteinExistence type="predicted"/>
<dbReference type="Proteomes" id="UP001595693">
    <property type="component" value="Unassembled WGS sequence"/>
</dbReference>
<evidence type="ECO:0000313" key="1">
    <source>
        <dbReference type="EMBL" id="MFC3935865.1"/>
    </source>
</evidence>
<evidence type="ECO:0000313" key="2">
    <source>
        <dbReference type="Proteomes" id="UP001595693"/>
    </source>
</evidence>
<organism evidence="1 2">
    <name type="scientific">Acidovorax facilis</name>
    <dbReference type="NCBI Taxonomy" id="12917"/>
    <lineage>
        <taxon>Bacteria</taxon>
        <taxon>Pseudomonadati</taxon>
        <taxon>Pseudomonadota</taxon>
        <taxon>Betaproteobacteria</taxon>
        <taxon>Burkholderiales</taxon>
        <taxon>Comamonadaceae</taxon>
        <taxon>Acidovorax</taxon>
    </lineage>
</organism>
<comment type="caution">
    <text evidence="1">The sequence shown here is derived from an EMBL/GenBank/DDBJ whole genome shotgun (WGS) entry which is preliminary data.</text>
</comment>
<reference evidence="2" key="1">
    <citation type="journal article" date="2019" name="Int. J. Syst. Evol. Microbiol.">
        <title>The Global Catalogue of Microorganisms (GCM) 10K type strain sequencing project: providing services to taxonomists for standard genome sequencing and annotation.</title>
        <authorList>
            <consortium name="The Broad Institute Genomics Platform"/>
            <consortium name="The Broad Institute Genome Sequencing Center for Infectious Disease"/>
            <person name="Wu L."/>
            <person name="Ma J."/>
        </authorList>
    </citation>
    <scope>NUCLEOTIDE SEQUENCE [LARGE SCALE GENOMIC DNA]</scope>
    <source>
        <strain evidence="2">CCUG 2113</strain>
    </source>
</reference>
<accession>A0ABV8DBC7</accession>
<name>A0ABV8DBC7_9BURK</name>
<keyword evidence="2" id="KW-1185">Reference proteome</keyword>
<dbReference type="RefSeq" id="WP_055399505.1">
    <property type="nucleotide sequence ID" value="NZ_JAMXAX010000037.1"/>
</dbReference>
<evidence type="ECO:0008006" key="3">
    <source>
        <dbReference type="Google" id="ProtNLM"/>
    </source>
</evidence>
<protein>
    <recommendedName>
        <fullName evidence="3">DNA-binding protein</fullName>
    </recommendedName>
</protein>
<sequence length="229" mass="25527">MTTHLRRDFLALVMQMPAQQREHEFVSRDKAALFLGLSKRTLEDYAKKKVPPPPVGGFAGGEKGKRVLYRLSTLVDFLVKDAHAGDETFERLMSKSEKSQSPGIPQLDPLSRAFFSRPVVSHLLSDDPVGHCMAWGTTVVSVDSGEADFPFFEDEAGLVLGPAWNSAQQTSDWFLSRKTEVLWRTWVQGLAMVWNDESARLATIQNCAMNASTVPQLVADHRRQALLAL</sequence>
<dbReference type="EMBL" id="JBHSAJ010000042">
    <property type="protein sequence ID" value="MFC3935865.1"/>
    <property type="molecule type" value="Genomic_DNA"/>
</dbReference>
<gene>
    <name evidence="1" type="ORF">ACFOW3_14705</name>
</gene>